<dbReference type="Gene3D" id="3.90.1720.10">
    <property type="entry name" value="endopeptidase domain like (from Nostoc punctiforme)"/>
    <property type="match status" value="1"/>
</dbReference>
<evidence type="ECO:0000256" key="1">
    <source>
        <dbReference type="SAM" id="SignalP"/>
    </source>
</evidence>
<name>A0A4Q1DB58_9BACT</name>
<keyword evidence="1" id="KW-0732">Signal</keyword>
<keyword evidence="3" id="KW-1185">Reference proteome</keyword>
<reference evidence="2 3" key="1">
    <citation type="submission" date="2019-01" db="EMBL/GenBank/DDBJ databases">
        <title>Filimonas sp. strain TTM-71.</title>
        <authorList>
            <person name="Chen W.-M."/>
        </authorList>
    </citation>
    <scope>NUCLEOTIDE SEQUENCE [LARGE SCALE GENOMIC DNA]</scope>
    <source>
        <strain evidence="2 3">TTM-71</strain>
    </source>
</reference>
<gene>
    <name evidence="2" type="ORF">ESB13_07665</name>
</gene>
<evidence type="ECO:0008006" key="4">
    <source>
        <dbReference type="Google" id="ProtNLM"/>
    </source>
</evidence>
<comment type="caution">
    <text evidence="2">The sequence shown here is derived from an EMBL/GenBank/DDBJ whole genome shotgun (WGS) entry which is preliminary data.</text>
</comment>
<sequence>MIIMNVSFIKKRWLLSCLFAFACSACNPYSTASDNTQQLQLAEWKAARQKHSLECIDSARLILKDGDIITRTGNDFTSQGLRQLCQLDATYSHCGIVSISDSNIYVYHALGGEINPDQKLKKETLGNFCDALDNLGFGVFRFPLTADQNGKLHKLLSHHYAAGLPFDMKFDLHTDTAMYCSEFVYKMLEQASAYGFRFRKDTLNGLAYVAPDRIFLHPRCSEIRRYVY</sequence>
<accession>A0A4Q1DB58</accession>
<organism evidence="2 3">
    <name type="scientific">Filimonas effusa</name>
    <dbReference type="NCBI Taxonomy" id="2508721"/>
    <lineage>
        <taxon>Bacteria</taxon>
        <taxon>Pseudomonadati</taxon>
        <taxon>Bacteroidota</taxon>
        <taxon>Chitinophagia</taxon>
        <taxon>Chitinophagales</taxon>
        <taxon>Chitinophagaceae</taxon>
        <taxon>Filimonas</taxon>
    </lineage>
</organism>
<protein>
    <recommendedName>
        <fullName evidence="4">YiiX family permuted papain-like enzyme</fullName>
    </recommendedName>
</protein>
<evidence type="ECO:0000313" key="2">
    <source>
        <dbReference type="EMBL" id="RXK86672.1"/>
    </source>
</evidence>
<evidence type="ECO:0000313" key="3">
    <source>
        <dbReference type="Proteomes" id="UP000290545"/>
    </source>
</evidence>
<dbReference type="EMBL" id="SDHZ01000001">
    <property type="protein sequence ID" value="RXK86672.1"/>
    <property type="molecule type" value="Genomic_DNA"/>
</dbReference>
<dbReference type="InterPro" id="IPR038765">
    <property type="entry name" value="Papain-like_cys_pep_sf"/>
</dbReference>
<feature type="signal peptide" evidence="1">
    <location>
        <begin position="1"/>
        <end position="32"/>
    </location>
</feature>
<dbReference type="AlphaFoldDB" id="A0A4Q1DB58"/>
<feature type="chain" id="PRO_5020631171" description="YiiX family permuted papain-like enzyme" evidence="1">
    <location>
        <begin position="33"/>
        <end position="228"/>
    </location>
</feature>
<dbReference type="Proteomes" id="UP000290545">
    <property type="component" value="Unassembled WGS sequence"/>
</dbReference>
<proteinExistence type="predicted"/>
<dbReference type="SUPFAM" id="SSF54001">
    <property type="entry name" value="Cysteine proteinases"/>
    <property type="match status" value="1"/>
</dbReference>
<dbReference type="OrthoDB" id="1148539at2"/>